<feature type="transmembrane region" description="Helical" evidence="5">
    <location>
        <begin position="202"/>
        <end position="224"/>
    </location>
</feature>
<gene>
    <name evidence="6" type="ORF">PAC_06974</name>
</gene>
<dbReference type="Pfam" id="PF07690">
    <property type="entry name" value="MFS_1"/>
    <property type="match status" value="1"/>
</dbReference>
<protein>
    <recommendedName>
        <fullName evidence="8">Major facilitator superfamily (MFS) profile domain-containing protein</fullName>
    </recommendedName>
</protein>
<dbReference type="EMBL" id="FJOG01000009">
    <property type="protein sequence ID" value="CZR57085.1"/>
    <property type="molecule type" value="Genomic_DNA"/>
</dbReference>
<accession>A0A1L7WWD4</accession>
<dbReference type="Gene3D" id="1.20.1250.20">
    <property type="entry name" value="MFS general substrate transporter like domains"/>
    <property type="match status" value="1"/>
</dbReference>
<comment type="subcellular location">
    <subcellularLocation>
        <location evidence="1">Membrane</location>
        <topology evidence="1">Multi-pass membrane protein</topology>
    </subcellularLocation>
</comment>
<name>A0A1L7WWD4_9HELO</name>
<reference evidence="6 7" key="1">
    <citation type="submission" date="2016-03" db="EMBL/GenBank/DDBJ databases">
        <authorList>
            <person name="Ploux O."/>
        </authorList>
    </citation>
    <scope>NUCLEOTIDE SEQUENCE [LARGE SCALE GENOMIC DNA]</scope>
    <source>
        <strain evidence="6 7">UAMH 11012</strain>
    </source>
</reference>
<dbReference type="InterPro" id="IPR036259">
    <property type="entry name" value="MFS_trans_sf"/>
</dbReference>
<dbReference type="PANTHER" id="PTHR23502:SF139">
    <property type="entry name" value="MAJOR FACILITATOR SUPERFAMILY (MFS) PROFILE DOMAIN-CONTAINING PROTEIN-RELATED"/>
    <property type="match status" value="1"/>
</dbReference>
<feature type="transmembrane region" description="Helical" evidence="5">
    <location>
        <begin position="380"/>
        <end position="400"/>
    </location>
</feature>
<feature type="transmembrane region" description="Helical" evidence="5">
    <location>
        <begin position="470"/>
        <end position="493"/>
    </location>
</feature>
<sequence>MIRCKNEMRHHVFGRNQIQRFREDFLPKDTDTSLDREAGIIIHRARVDEFGKLLVPTPTADPIDPLNWSSVQKHTIVAIVCFSYFMLTYFTTAPVPSFTLLQVQFYATYSQVNWTFAIPALGLAAGPLVCSALADIYGRRIVMTLGTTIALISSGCTSIHGISFGGYLAARFSQGFGINPAANVGLSIVNDISWEHERRFRVGLWAMSANMGTLVGGLVGGFLATVDQYWIAYHVTMPFAVLLAFRTNPSPRNIISKTLVFLSEQCSTPQKEGPKVEVGSIQKTKELGFLNFRKVPRLPHPKRPEHPWICLLPLLMGLLCPDHGASSILQLQLQIQGLFFLGLIVGVVSVEIFCSGRLSDWSVRRLTLKNGGERLPEMRLWLGYPAAAVSSIGLIVWGLTVDREWHWMTGQVAFFLYAAGLQVGNTVLSTYIVDNYPEHAIEVITFYAVTINMSAFVNPCFINDWVEKSGYIWTFSAQAIICTFGIVPTYFVLQKYGPKLRRQMDLEFADHIEP</sequence>
<dbReference type="Proteomes" id="UP000184330">
    <property type="component" value="Unassembled WGS sequence"/>
</dbReference>
<organism evidence="6 7">
    <name type="scientific">Phialocephala subalpina</name>
    <dbReference type="NCBI Taxonomy" id="576137"/>
    <lineage>
        <taxon>Eukaryota</taxon>
        <taxon>Fungi</taxon>
        <taxon>Dikarya</taxon>
        <taxon>Ascomycota</taxon>
        <taxon>Pezizomycotina</taxon>
        <taxon>Leotiomycetes</taxon>
        <taxon>Helotiales</taxon>
        <taxon>Mollisiaceae</taxon>
        <taxon>Phialocephala</taxon>
        <taxon>Phialocephala fortinii species complex</taxon>
    </lineage>
</organism>
<feature type="transmembrane region" description="Helical" evidence="5">
    <location>
        <begin position="116"/>
        <end position="137"/>
    </location>
</feature>
<evidence type="ECO:0000256" key="4">
    <source>
        <dbReference type="ARBA" id="ARBA00023136"/>
    </source>
</evidence>
<evidence type="ECO:0000313" key="7">
    <source>
        <dbReference type="Proteomes" id="UP000184330"/>
    </source>
</evidence>
<keyword evidence="2 5" id="KW-0812">Transmembrane</keyword>
<dbReference type="STRING" id="576137.A0A1L7WWD4"/>
<evidence type="ECO:0008006" key="8">
    <source>
        <dbReference type="Google" id="ProtNLM"/>
    </source>
</evidence>
<proteinExistence type="predicted"/>
<dbReference type="PANTHER" id="PTHR23502">
    <property type="entry name" value="MAJOR FACILITATOR SUPERFAMILY"/>
    <property type="match status" value="1"/>
</dbReference>
<evidence type="ECO:0000256" key="5">
    <source>
        <dbReference type="SAM" id="Phobius"/>
    </source>
</evidence>
<dbReference type="SUPFAM" id="SSF103473">
    <property type="entry name" value="MFS general substrate transporter"/>
    <property type="match status" value="1"/>
</dbReference>
<feature type="transmembrane region" description="Helical" evidence="5">
    <location>
        <begin position="412"/>
        <end position="433"/>
    </location>
</feature>
<feature type="transmembrane region" description="Helical" evidence="5">
    <location>
        <begin position="335"/>
        <end position="359"/>
    </location>
</feature>
<keyword evidence="7" id="KW-1185">Reference proteome</keyword>
<evidence type="ECO:0000256" key="2">
    <source>
        <dbReference type="ARBA" id="ARBA00022692"/>
    </source>
</evidence>
<keyword evidence="4 5" id="KW-0472">Membrane</keyword>
<dbReference type="GO" id="GO:0022857">
    <property type="term" value="F:transmembrane transporter activity"/>
    <property type="evidence" value="ECO:0007669"/>
    <property type="project" value="InterPro"/>
</dbReference>
<dbReference type="InterPro" id="IPR011701">
    <property type="entry name" value="MFS"/>
</dbReference>
<keyword evidence="3 5" id="KW-1133">Transmembrane helix</keyword>
<evidence type="ECO:0000313" key="6">
    <source>
        <dbReference type="EMBL" id="CZR57085.1"/>
    </source>
</evidence>
<evidence type="ECO:0000256" key="1">
    <source>
        <dbReference type="ARBA" id="ARBA00004141"/>
    </source>
</evidence>
<evidence type="ECO:0000256" key="3">
    <source>
        <dbReference type="ARBA" id="ARBA00022989"/>
    </source>
</evidence>
<dbReference type="OrthoDB" id="2585655at2759"/>
<dbReference type="GO" id="GO:0005886">
    <property type="term" value="C:plasma membrane"/>
    <property type="evidence" value="ECO:0007669"/>
    <property type="project" value="TreeGrafter"/>
</dbReference>
<feature type="transmembrane region" description="Helical" evidence="5">
    <location>
        <begin position="76"/>
        <end position="96"/>
    </location>
</feature>
<dbReference type="AlphaFoldDB" id="A0A1L7WWD4"/>
<feature type="transmembrane region" description="Helical" evidence="5">
    <location>
        <begin position="440"/>
        <end position="458"/>
    </location>
</feature>